<evidence type="ECO:0000256" key="3">
    <source>
        <dbReference type="ARBA" id="ARBA00013177"/>
    </source>
</evidence>
<comment type="caution">
    <text evidence="15">The sequence shown here is derived from an EMBL/GenBank/DDBJ whole genome shotgun (WGS) entry which is preliminary data.</text>
</comment>
<dbReference type="PROSITE" id="PS00623">
    <property type="entry name" value="GMC_OXRED_1"/>
    <property type="match status" value="1"/>
</dbReference>
<keyword evidence="11" id="KW-0285">Flavoprotein</keyword>
<dbReference type="Pfam" id="PF05199">
    <property type="entry name" value="GMC_oxred_C"/>
    <property type="match status" value="1"/>
</dbReference>
<name>A0A9P5XAY9_9AGAR</name>
<keyword evidence="11" id="KW-0274">FAD</keyword>
<dbReference type="EMBL" id="MU151204">
    <property type="protein sequence ID" value="KAF9447345.1"/>
    <property type="molecule type" value="Genomic_DNA"/>
</dbReference>
<dbReference type="Pfam" id="PF16010">
    <property type="entry name" value="CDH-cyt"/>
    <property type="match status" value="1"/>
</dbReference>
<dbReference type="SUPFAM" id="SSF49344">
    <property type="entry name" value="CBD9-like"/>
    <property type="match status" value="1"/>
</dbReference>
<evidence type="ECO:0000256" key="12">
    <source>
        <dbReference type="SAM" id="SignalP"/>
    </source>
</evidence>
<dbReference type="Gene3D" id="2.60.40.1210">
    <property type="entry name" value="Cellobiose dehydrogenase, cytochrome domain"/>
    <property type="match status" value="1"/>
</dbReference>
<evidence type="ECO:0000256" key="5">
    <source>
        <dbReference type="ARBA" id="ARBA00024699"/>
    </source>
</evidence>
<comment type="catalytic activity">
    <reaction evidence="6">
        <text>pyranose + acceptor = pyranos-2-ulose + reduced acceptor.</text>
        <dbReference type="EC" id="1.1.99.29"/>
    </reaction>
</comment>
<dbReference type="InterPro" id="IPR000172">
    <property type="entry name" value="GMC_OxRdtase_N"/>
</dbReference>
<keyword evidence="12" id="KW-0732">Signal</keyword>
<comment type="catalytic activity">
    <reaction evidence="9">
        <text>a pyranoside + acceptor = a pyranosid-3-ulose + reduced acceptor.</text>
        <dbReference type="EC" id="1.1.99.29"/>
    </reaction>
</comment>
<dbReference type="AlphaFoldDB" id="A0A9P5XAY9"/>
<dbReference type="GO" id="GO:0005576">
    <property type="term" value="C:extracellular region"/>
    <property type="evidence" value="ECO:0007669"/>
    <property type="project" value="UniProtKB-SubCell"/>
</dbReference>
<evidence type="ECO:0000256" key="1">
    <source>
        <dbReference type="ARBA" id="ARBA00001974"/>
    </source>
</evidence>
<dbReference type="PANTHER" id="PTHR47190:SF1">
    <property type="entry name" value="GLUCOSE-METHANOL-CHOLINE OXIDOREDUCTASE N-TERMINAL DOMAIN-CONTAINING PROTEIN"/>
    <property type="match status" value="1"/>
</dbReference>
<evidence type="ECO:0000256" key="10">
    <source>
        <dbReference type="ARBA" id="ARBA00034059"/>
    </source>
</evidence>
<accession>A0A9P5XAY9</accession>
<evidence type="ECO:0000256" key="9">
    <source>
        <dbReference type="ARBA" id="ARBA00034050"/>
    </source>
</evidence>
<comment type="catalytic activity">
    <reaction evidence="8">
        <text>pyranose + acceptor = pyranos-3-ulose + reduced acceptor.</text>
        <dbReference type="EC" id="1.1.99.29"/>
    </reaction>
</comment>
<comment type="catalytic activity">
    <reaction evidence="10">
        <text>a pyranoside + acceptor = a pyranosid-3,4-diulose + reduced acceptor.</text>
        <dbReference type="EC" id="1.1.99.29"/>
    </reaction>
</comment>
<feature type="chain" id="PRO_5040303085" description="pyranose dehydrogenase (acceptor)" evidence="12">
    <location>
        <begin position="19"/>
        <end position="769"/>
    </location>
</feature>
<reference evidence="15" key="1">
    <citation type="submission" date="2020-11" db="EMBL/GenBank/DDBJ databases">
        <authorList>
            <consortium name="DOE Joint Genome Institute"/>
            <person name="Ahrendt S."/>
            <person name="Riley R."/>
            <person name="Andreopoulos W."/>
            <person name="Labutti K."/>
            <person name="Pangilinan J."/>
            <person name="Ruiz-Duenas F.J."/>
            <person name="Barrasa J.M."/>
            <person name="Sanchez-Garcia M."/>
            <person name="Camarero S."/>
            <person name="Miyauchi S."/>
            <person name="Serrano A."/>
            <person name="Linde D."/>
            <person name="Babiker R."/>
            <person name="Drula E."/>
            <person name="Ayuso-Fernandez I."/>
            <person name="Pacheco R."/>
            <person name="Padilla G."/>
            <person name="Ferreira P."/>
            <person name="Barriuso J."/>
            <person name="Kellner H."/>
            <person name="Castanera R."/>
            <person name="Alfaro M."/>
            <person name="Ramirez L."/>
            <person name="Pisabarro A.G."/>
            <person name="Kuo A."/>
            <person name="Tritt A."/>
            <person name="Lipzen A."/>
            <person name="He G."/>
            <person name="Yan M."/>
            <person name="Ng V."/>
            <person name="Cullen D."/>
            <person name="Martin F."/>
            <person name="Rosso M.-N."/>
            <person name="Henrissat B."/>
            <person name="Hibbett D."/>
            <person name="Martinez A.T."/>
            <person name="Grigoriev I.V."/>
        </authorList>
    </citation>
    <scope>NUCLEOTIDE SEQUENCE</scope>
    <source>
        <strain evidence="15">MF-IS2</strain>
    </source>
</reference>
<sequence>MLGRLAVSLFPLVSLALAQSASSYVDSDNGISFVGYTEAAHGVTYGWVFPPADSTGSLATEFIGEIVAPIASKWAGISPGGSMLQNLLLVAWPNGDSIVSSARIATDYVLPTALSGPVITDLPSTQVNSTHWKWVYRCQNCVTWTTSSGTGSIPVTGSGAPAWAWSSAAVDTPADAQSTFAEHTDFGFFGIDWSTAHVSATLYNNWAAGGTGGGTVTTAPPTTTTTTQPTVTATPYDYIVVGAGAGGLVVADRLSEAGKKVLLLERGGPSLGSTGGTYQPAWLEGTNYTKFDVPALFETLFQDTNPFWWCKDINSFAGCLLGGGTAINGALYWLPPQSDFDTARGWPSSWTNHQPYTDKLTARIPSTDAPSTDGKRYMTQVSDVVASLLKPQGYSQITINSNPNYKDHVYGYPAYSFINGQRAGPITTYFKTASARSNFVYKQYVNVLNVVRNGAQISGVKTNDTSLGPDGVIPLTSNGRVVLSAGSFATPRILFRSGIGPSDMITLVQDDAAAGANLPPSAQWIDLPVGENVQDNPSINLVFTHPDVDSYDNWDNIWTSPRTADADQYIASRAGVLAQSSTRLNFWRAYNGTDGTVRWMQGTARPGAASVTTNNAYNVSQIMTITVYLSTGVTSRGRIGIDAALTARALTNPWLNDDADKAALIEGINDLVGNISAVPGLTMITPDNTTTVTDYVNNYDVSSMNSNHWIGSCSIGKVVDENTKVLNTNNLFVIDASIIPGLPMANPHGMLMSAAEQGVAKVLALTGGP</sequence>
<feature type="domain" description="Glucose-methanol-choline oxidoreductase N-terminal" evidence="13">
    <location>
        <begin position="318"/>
        <end position="341"/>
    </location>
</feature>
<dbReference type="PANTHER" id="PTHR47190">
    <property type="entry name" value="DEHYDROGENASE, PUTATIVE-RELATED"/>
    <property type="match status" value="1"/>
</dbReference>
<dbReference type="InterPro" id="IPR036188">
    <property type="entry name" value="FAD/NAD-bd_sf"/>
</dbReference>
<evidence type="ECO:0000256" key="8">
    <source>
        <dbReference type="ARBA" id="ARBA00034029"/>
    </source>
</evidence>
<feature type="signal peptide" evidence="12">
    <location>
        <begin position="1"/>
        <end position="18"/>
    </location>
</feature>
<dbReference type="Gene3D" id="3.50.50.60">
    <property type="entry name" value="FAD/NAD(P)-binding domain"/>
    <property type="match status" value="1"/>
</dbReference>
<evidence type="ECO:0000256" key="4">
    <source>
        <dbReference type="ARBA" id="ARBA00022525"/>
    </source>
</evidence>
<dbReference type="Gene3D" id="3.30.410.10">
    <property type="entry name" value="Cholesterol Oxidase, domain 2"/>
    <property type="match status" value="1"/>
</dbReference>
<dbReference type="OrthoDB" id="413885at2759"/>
<comment type="function">
    <text evidence="5">Catalyzes the single-oxidation or sequential double oxidation reaction of carbohydrates primarily at carbon-2 and/or carbon-3 with the concomitant reduction of the flavin. The enzyme exhibits a broad sugar substrate specificity, oxidizing different aldopyranoses to the corresponding C-1, C-2, C-3 or C-1,2, C-2,3 and C-3,4 (di)dehydro sugars with substrate-specific regioselectivity. Accepts only a narrow range of electron acceptors such as substituted benzoquinones and complexed metal ions and reacts extremely slowly with O(2) as acceptor. May play a role in the natural recycling of plant matter by oxidizing all major monosaccharides in lignocellulose and by reducing quinone compounds or reactive radical species generated during lignin depolymerization.</text>
</comment>
<gene>
    <name evidence="15" type="ORF">P691DRAFT_760869</name>
</gene>
<dbReference type="PROSITE" id="PS00624">
    <property type="entry name" value="GMC_OXRED_2"/>
    <property type="match status" value="1"/>
</dbReference>
<dbReference type="InterPro" id="IPR015920">
    <property type="entry name" value="Cellobiose_DH-like_cyt"/>
</dbReference>
<evidence type="ECO:0000259" key="13">
    <source>
        <dbReference type="PROSITE" id="PS00623"/>
    </source>
</evidence>
<evidence type="ECO:0000259" key="14">
    <source>
        <dbReference type="PROSITE" id="PS00624"/>
    </source>
</evidence>
<evidence type="ECO:0000256" key="2">
    <source>
        <dbReference type="ARBA" id="ARBA00004613"/>
    </source>
</evidence>
<evidence type="ECO:0000313" key="15">
    <source>
        <dbReference type="EMBL" id="KAF9447345.1"/>
    </source>
</evidence>
<dbReference type="CDD" id="cd09630">
    <property type="entry name" value="CDH_like_cytochrome"/>
    <property type="match status" value="1"/>
</dbReference>
<comment type="catalytic activity">
    <reaction evidence="7">
        <text>pyranose + acceptor = pyranos-2,3-diulose + reduced acceptor.</text>
        <dbReference type="EC" id="1.1.99.29"/>
    </reaction>
</comment>
<evidence type="ECO:0000256" key="11">
    <source>
        <dbReference type="RuleBase" id="RU003968"/>
    </source>
</evidence>
<dbReference type="InterPro" id="IPR053208">
    <property type="entry name" value="GMC_Oxidoreductase_CD"/>
</dbReference>
<dbReference type="GO" id="GO:0050660">
    <property type="term" value="F:flavin adenine dinucleotide binding"/>
    <property type="evidence" value="ECO:0007669"/>
    <property type="project" value="InterPro"/>
</dbReference>
<organism evidence="15 16">
    <name type="scientific">Macrolepiota fuliginosa MF-IS2</name>
    <dbReference type="NCBI Taxonomy" id="1400762"/>
    <lineage>
        <taxon>Eukaryota</taxon>
        <taxon>Fungi</taxon>
        <taxon>Dikarya</taxon>
        <taxon>Basidiomycota</taxon>
        <taxon>Agaricomycotina</taxon>
        <taxon>Agaricomycetes</taxon>
        <taxon>Agaricomycetidae</taxon>
        <taxon>Agaricales</taxon>
        <taxon>Agaricineae</taxon>
        <taxon>Agaricaceae</taxon>
        <taxon>Macrolepiota</taxon>
    </lineage>
</organism>
<comment type="similarity">
    <text evidence="11">Belongs to the GMC oxidoreductase family.</text>
</comment>
<dbReference type="InterPro" id="IPR007867">
    <property type="entry name" value="GMC_OxRtase_C"/>
</dbReference>
<evidence type="ECO:0000313" key="16">
    <source>
        <dbReference type="Proteomes" id="UP000807342"/>
    </source>
</evidence>
<dbReference type="GO" id="GO:0033718">
    <property type="term" value="F:pyranose dehydrogenase (acceptor) activity"/>
    <property type="evidence" value="ECO:0007669"/>
    <property type="project" value="UniProtKB-EC"/>
</dbReference>
<feature type="domain" description="Glucose-methanol-choline oxidoreductase N-terminal" evidence="14">
    <location>
        <begin position="486"/>
        <end position="500"/>
    </location>
</feature>
<comment type="subcellular location">
    <subcellularLocation>
        <location evidence="2">Secreted</location>
    </subcellularLocation>
</comment>
<keyword evidence="16" id="KW-1185">Reference proteome</keyword>
<evidence type="ECO:0000256" key="7">
    <source>
        <dbReference type="ARBA" id="ARBA00034010"/>
    </source>
</evidence>
<protein>
    <recommendedName>
        <fullName evidence="3">pyranose dehydrogenase (acceptor)</fullName>
        <ecNumber evidence="3">1.1.99.29</ecNumber>
    </recommendedName>
</protein>
<proteinExistence type="inferred from homology"/>
<dbReference type="Pfam" id="PF00732">
    <property type="entry name" value="GMC_oxred_N"/>
    <property type="match status" value="1"/>
</dbReference>
<dbReference type="SUPFAM" id="SSF51905">
    <property type="entry name" value="FAD/NAD(P)-binding domain"/>
    <property type="match status" value="1"/>
</dbReference>
<comment type="cofactor">
    <cofactor evidence="1">
        <name>FAD</name>
        <dbReference type="ChEBI" id="CHEBI:57692"/>
    </cofactor>
</comment>
<dbReference type="SUPFAM" id="SSF54373">
    <property type="entry name" value="FAD-linked reductases, C-terminal domain"/>
    <property type="match status" value="1"/>
</dbReference>
<evidence type="ECO:0000256" key="6">
    <source>
        <dbReference type="ARBA" id="ARBA00033986"/>
    </source>
</evidence>
<dbReference type="Proteomes" id="UP000807342">
    <property type="component" value="Unassembled WGS sequence"/>
</dbReference>
<keyword evidence="4" id="KW-0964">Secreted</keyword>
<dbReference type="EC" id="1.1.99.29" evidence="3"/>